<feature type="region of interest" description="Disordered" evidence="1">
    <location>
        <begin position="26"/>
        <end position="52"/>
    </location>
</feature>
<feature type="signal peptide" evidence="2">
    <location>
        <begin position="1"/>
        <end position="24"/>
    </location>
</feature>
<evidence type="ECO:0000313" key="4">
    <source>
        <dbReference type="Proteomes" id="UP001168821"/>
    </source>
</evidence>
<dbReference type="AlphaFoldDB" id="A0AA38MPB0"/>
<proteinExistence type="predicted"/>
<sequence length="250" mass="29263">MSAGIPRCAFFAIVLRFNVIDCVSSSTSQHGTSTPSTIEDQQSPTTVTNSFTSHDDNTTAPLWLAEALRDIAYYLRAHKFNEYDRRYEPDAKLARREYYRSFPRPPLRSLHWEVHKYCDESLIECANYLRKRVKNTGLKRIDDTAAVIHEQQWNVRNNSKQIEIVNQDCIKMKEADDIQANPFEGRDGVETEQTTSVKWQDCFLKHNLQLVKLCRNLKLHRDATKRFSFIIDYLDWPLNPELIFEESKKN</sequence>
<gene>
    <name evidence="3" type="ORF">Zmor_001465</name>
</gene>
<keyword evidence="4" id="KW-1185">Reference proteome</keyword>
<comment type="caution">
    <text evidence="3">The sequence shown here is derived from an EMBL/GenBank/DDBJ whole genome shotgun (WGS) entry which is preliminary data.</text>
</comment>
<keyword evidence="2" id="KW-0732">Signal</keyword>
<evidence type="ECO:0000313" key="3">
    <source>
        <dbReference type="EMBL" id="KAJ3666005.1"/>
    </source>
</evidence>
<dbReference type="EMBL" id="JALNTZ010000001">
    <property type="protein sequence ID" value="KAJ3666005.1"/>
    <property type="molecule type" value="Genomic_DNA"/>
</dbReference>
<accession>A0AA38MPB0</accession>
<dbReference type="Proteomes" id="UP001168821">
    <property type="component" value="Unassembled WGS sequence"/>
</dbReference>
<feature type="chain" id="PRO_5041408623" evidence="2">
    <location>
        <begin position="25"/>
        <end position="250"/>
    </location>
</feature>
<name>A0AA38MPB0_9CUCU</name>
<evidence type="ECO:0000256" key="1">
    <source>
        <dbReference type="SAM" id="MobiDB-lite"/>
    </source>
</evidence>
<protein>
    <submittedName>
        <fullName evidence="3">Uncharacterized protein</fullName>
    </submittedName>
</protein>
<evidence type="ECO:0000256" key="2">
    <source>
        <dbReference type="SAM" id="SignalP"/>
    </source>
</evidence>
<organism evidence="3 4">
    <name type="scientific">Zophobas morio</name>
    <dbReference type="NCBI Taxonomy" id="2755281"/>
    <lineage>
        <taxon>Eukaryota</taxon>
        <taxon>Metazoa</taxon>
        <taxon>Ecdysozoa</taxon>
        <taxon>Arthropoda</taxon>
        <taxon>Hexapoda</taxon>
        <taxon>Insecta</taxon>
        <taxon>Pterygota</taxon>
        <taxon>Neoptera</taxon>
        <taxon>Endopterygota</taxon>
        <taxon>Coleoptera</taxon>
        <taxon>Polyphaga</taxon>
        <taxon>Cucujiformia</taxon>
        <taxon>Tenebrionidae</taxon>
        <taxon>Zophobas</taxon>
    </lineage>
</organism>
<reference evidence="3" key="1">
    <citation type="journal article" date="2023" name="G3 (Bethesda)">
        <title>Whole genome assemblies of Zophobas morio and Tenebrio molitor.</title>
        <authorList>
            <person name="Kaur S."/>
            <person name="Stinson S.A."/>
            <person name="diCenzo G.C."/>
        </authorList>
    </citation>
    <scope>NUCLEOTIDE SEQUENCE</scope>
    <source>
        <strain evidence="3">QUZm001</strain>
    </source>
</reference>